<dbReference type="InterPro" id="IPR000182">
    <property type="entry name" value="GNAT_dom"/>
</dbReference>
<evidence type="ECO:0000259" key="1">
    <source>
        <dbReference type="PROSITE" id="PS51186"/>
    </source>
</evidence>
<feature type="domain" description="N-acetyltransferase" evidence="1">
    <location>
        <begin position="1"/>
        <end position="165"/>
    </location>
</feature>
<protein>
    <recommendedName>
        <fullName evidence="1">N-acetyltransferase domain-containing protein</fullName>
    </recommendedName>
</protein>
<dbReference type="RefSeq" id="WP_203941191.1">
    <property type="nucleotide sequence ID" value="NZ_BAAAGJ010000014.1"/>
</dbReference>
<organism evidence="2 3">
    <name type="scientific">Spirilliplanes yamanashiensis</name>
    <dbReference type="NCBI Taxonomy" id="42233"/>
    <lineage>
        <taxon>Bacteria</taxon>
        <taxon>Bacillati</taxon>
        <taxon>Actinomycetota</taxon>
        <taxon>Actinomycetes</taxon>
        <taxon>Micromonosporales</taxon>
        <taxon>Micromonosporaceae</taxon>
        <taxon>Spirilliplanes</taxon>
    </lineage>
</organism>
<dbReference type="Proteomes" id="UP000652013">
    <property type="component" value="Unassembled WGS sequence"/>
</dbReference>
<accession>A0A8J4DLH2</accession>
<evidence type="ECO:0000313" key="2">
    <source>
        <dbReference type="EMBL" id="GIJ05996.1"/>
    </source>
</evidence>
<dbReference type="InterPro" id="IPR016181">
    <property type="entry name" value="Acyl_CoA_acyltransferase"/>
</dbReference>
<dbReference type="SUPFAM" id="SSF55729">
    <property type="entry name" value="Acyl-CoA N-acyltransferases (Nat)"/>
    <property type="match status" value="1"/>
</dbReference>
<name>A0A8J4DLH2_9ACTN</name>
<dbReference type="GO" id="GO:0016747">
    <property type="term" value="F:acyltransferase activity, transferring groups other than amino-acyl groups"/>
    <property type="evidence" value="ECO:0007669"/>
    <property type="project" value="InterPro"/>
</dbReference>
<sequence>MLRAATEDDVEAIRRWRNHPEVRRHFIHTAVIEPEQHRLWWKRVQADPSARVLVHEHAGTPAGVVTITGHDPVARTAEWGFFLDVDGLRDRGTLFGAWVELERAAIRYAFGELGLSVLGGRTLSSNAAVLELHRRHGFVPVPERCYTVEIDGRPAEVVWMERRAASA</sequence>
<dbReference type="EMBL" id="BOOY01000037">
    <property type="protein sequence ID" value="GIJ05996.1"/>
    <property type="molecule type" value="Genomic_DNA"/>
</dbReference>
<gene>
    <name evidence="2" type="ORF">Sya03_53480</name>
</gene>
<comment type="caution">
    <text evidence="2">The sequence shown here is derived from an EMBL/GenBank/DDBJ whole genome shotgun (WGS) entry which is preliminary data.</text>
</comment>
<dbReference type="PROSITE" id="PS51186">
    <property type="entry name" value="GNAT"/>
    <property type="match status" value="1"/>
</dbReference>
<dbReference type="Pfam" id="PF13302">
    <property type="entry name" value="Acetyltransf_3"/>
    <property type="match status" value="1"/>
</dbReference>
<dbReference type="Gene3D" id="3.40.630.30">
    <property type="match status" value="1"/>
</dbReference>
<evidence type="ECO:0000313" key="3">
    <source>
        <dbReference type="Proteomes" id="UP000652013"/>
    </source>
</evidence>
<proteinExistence type="predicted"/>
<reference evidence="2" key="1">
    <citation type="submission" date="2021-01" db="EMBL/GenBank/DDBJ databases">
        <title>Whole genome shotgun sequence of Spirilliplanes yamanashiensis NBRC 15828.</title>
        <authorList>
            <person name="Komaki H."/>
            <person name="Tamura T."/>
        </authorList>
    </citation>
    <scope>NUCLEOTIDE SEQUENCE</scope>
    <source>
        <strain evidence="2">NBRC 15828</strain>
    </source>
</reference>
<keyword evidence="3" id="KW-1185">Reference proteome</keyword>
<dbReference type="AlphaFoldDB" id="A0A8J4DLH2"/>